<evidence type="ECO:0000313" key="3">
    <source>
        <dbReference type="Proteomes" id="UP000265515"/>
    </source>
</evidence>
<proteinExistence type="predicted"/>
<feature type="compositionally biased region" description="Basic and acidic residues" evidence="1">
    <location>
        <begin position="545"/>
        <end position="560"/>
    </location>
</feature>
<sequence length="560" mass="61171">MEEPEERGGNVRGKEQGKARGGGFGEEESQGEEGGVEYGMKRGTERREKVWTRMGWNVGRKGGRRRGECAKEEKMAVRRRWQVGEGKGREDRDLMTIVLHAEGGDLKKVTVAPRLHNDLTEVHVVEEKFGKCLGKHGGVEGDESAAYSIWEREPGKLRKLCNSFVGEAEGVLLLGRAHAGLVWKLLLAGNNVIAKDIAYLTKFVDILVKDGRFECCIEKPRATHRTNRDMYHKLGPKRLKVWEYLFRDAPDGRLDGGYTYRKAKVTEALKHFHGALTGAFETFVARCEILRFDLHKDKLTFKDYADLAKSGEGFNPVDSEKDSSDSDLEIEKDTNPTGWCGKSADMEQSVKGYGPGRSEGCSNLPPANSVASGVDRVVCTPMEDDEDDDLDIPAQPTKLAPGDPIPPRFCADPNNVYFLDDKYTCTSEDKQKHYRSHLCRNGDTSQGEKVSLDKPADAGATYGSLLATGAALAGTSEMVSEYTAGMGVTGMSLHSPICTSKGDAHCTTTPQGGVIGNDENGGNAGGSPRSRNIEDMTTDDEDGVEGGKDISDPTRAEHEG</sequence>
<keyword evidence="3" id="KW-1185">Reference proteome</keyword>
<dbReference type="AlphaFoldDB" id="A0A388LJT4"/>
<comment type="caution">
    <text evidence="2">The sequence shown here is derived from an EMBL/GenBank/DDBJ whole genome shotgun (WGS) entry which is preliminary data.</text>
</comment>
<feature type="compositionally biased region" description="Basic and acidic residues" evidence="1">
    <location>
        <begin position="318"/>
        <end position="334"/>
    </location>
</feature>
<organism evidence="2 3">
    <name type="scientific">Chara braunii</name>
    <name type="common">Braun's stonewort</name>
    <dbReference type="NCBI Taxonomy" id="69332"/>
    <lineage>
        <taxon>Eukaryota</taxon>
        <taxon>Viridiplantae</taxon>
        <taxon>Streptophyta</taxon>
        <taxon>Charophyceae</taxon>
        <taxon>Charales</taxon>
        <taxon>Characeae</taxon>
        <taxon>Chara</taxon>
    </lineage>
</organism>
<feature type="region of interest" description="Disordered" evidence="1">
    <location>
        <begin position="312"/>
        <end position="343"/>
    </location>
</feature>
<dbReference type="Gramene" id="GBG82590">
    <property type="protein sequence ID" value="GBG82590"/>
    <property type="gene ID" value="CBR_g34959"/>
</dbReference>
<dbReference type="EMBL" id="BFEA01000412">
    <property type="protein sequence ID" value="GBG82590.1"/>
    <property type="molecule type" value="Genomic_DNA"/>
</dbReference>
<feature type="compositionally biased region" description="Basic and acidic residues" evidence="1">
    <location>
        <begin position="1"/>
        <end position="18"/>
    </location>
</feature>
<dbReference type="Proteomes" id="UP000265515">
    <property type="component" value="Unassembled WGS sequence"/>
</dbReference>
<feature type="region of interest" description="Disordered" evidence="1">
    <location>
        <begin position="509"/>
        <end position="560"/>
    </location>
</feature>
<protein>
    <submittedName>
        <fullName evidence="2">Uncharacterized protein</fullName>
    </submittedName>
</protein>
<accession>A0A388LJT4</accession>
<evidence type="ECO:0000256" key="1">
    <source>
        <dbReference type="SAM" id="MobiDB-lite"/>
    </source>
</evidence>
<feature type="compositionally biased region" description="Acidic residues" evidence="1">
    <location>
        <begin position="25"/>
        <end position="35"/>
    </location>
</feature>
<name>A0A388LJT4_CHABU</name>
<feature type="region of interest" description="Disordered" evidence="1">
    <location>
        <begin position="1"/>
        <end position="44"/>
    </location>
</feature>
<evidence type="ECO:0000313" key="2">
    <source>
        <dbReference type="EMBL" id="GBG82590.1"/>
    </source>
</evidence>
<reference evidence="2 3" key="1">
    <citation type="journal article" date="2018" name="Cell">
        <title>The Chara Genome: Secondary Complexity and Implications for Plant Terrestrialization.</title>
        <authorList>
            <person name="Nishiyama T."/>
            <person name="Sakayama H."/>
            <person name="Vries J.D."/>
            <person name="Buschmann H."/>
            <person name="Saint-Marcoux D."/>
            <person name="Ullrich K.K."/>
            <person name="Haas F.B."/>
            <person name="Vanderstraeten L."/>
            <person name="Becker D."/>
            <person name="Lang D."/>
            <person name="Vosolsobe S."/>
            <person name="Rombauts S."/>
            <person name="Wilhelmsson P.K.I."/>
            <person name="Janitza P."/>
            <person name="Kern R."/>
            <person name="Heyl A."/>
            <person name="Rumpler F."/>
            <person name="Villalobos L.I.A.C."/>
            <person name="Clay J.M."/>
            <person name="Skokan R."/>
            <person name="Toyoda A."/>
            <person name="Suzuki Y."/>
            <person name="Kagoshima H."/>
            <person name="Schijlen E."/>
            <person name="Tajeshwar N."/>
            <person name="Catarino B."/>
            <person name="Hetherington A.J."/>
            <person name="Saltykova A."/>
            <person name="Bonnot C."/>
            <person name="Breuninger H."/>
            <person name="Symeonidi A."/>
            <person name="Radhakrishnan G.V."/>
            <person name="Van Nieuwerburgh F."/>
            <person name="Deforce D."/>
            <person name="Chang C."/>
            <person name="Karol K.G."/>
            <person name="Hedrich R."/>
            <person name="Ulvskov P."/>
            <person name="Glockner G."/>
            <person name="Delwiche C.F."/>
            <person name="Petrasek J."/>
            <person name="Van de Peer Y."/>
            <person name="Friml J."/>
            <person name="Beilby M."/>
            <person name="Dolan L."/>
            <person name="Kohara Y."/>
            <person name="Sugano S."/>
            <person name="Fujiyama A."/>
            <person name="Delaux P.-M."/>
            <person name="Quint M."/>
            <person name="TheiBen G."/>
            <person name="Hagemann M."/>
            <person name="Harholt J."/>
            <person name="Dunand C."/>
            <person name="Zachgo S."/>
            <person name="Langdale J."/>
            <person name="Maumus F."/>
            <person name="Straeten D.V.D."/>
            <person name="Gould S.B."/>
            <person name="Rensing S.A."/>
        </authorList>
    </citation>
    <scope>NUCLEOTIDE SEQUENCE [LARGE SCALE GENOMIC DNA]</scope>
    <source>
        <strain evidence="2 3">S276</strain>
    </source>
</reference>
<gene>
    <name evidence="2" type="ORF">CBR_g34959</name>
</gene>